<protein>
    <recommendedName>
        <fullName evidence="3">DNA topoisomerase (ATP-hydrolyzing)</fullName>
        <ecNumber evidence="3">5.6.2.2</ecNumber>
    </recommendedName>
</protein>
<dbReference type="Gene3D" id="3.40.50.670">
    <property type="match status" value="1"/>
</dbReference>
<proteinExistence type="predicted"/>
<dbReference type="GO" id="GO:0000712">
    <property type="term" value="P:resolution of meiotic recombination intermediates"/>
    <property type="evidence" value="ECO:0007669"/>
    <property type="project" value="TreeGrafter"/>
</dbReference>
<dbReference type="InterPro" id="IPR013759">
    <property type="entry name" value="Topo_IIA_B_C"/>
</dbReference>
<comment type="cofactor">
    <cofactor evidence="2">
        <name>Mg(2+)</name>
        <dbReference type="ChEBI" id="CHEBI:18420"/>
    </cofactor>
</comment>
<evidence type="ECO:0000256" key="4">
    <source>
        <dbReference type="ARBA" id="ARBA00022741"/>
    </source>
</evidence>
<dbReference type="GO" id="GO:0005524">
    <property type="term" value="F:ATP binding"/>
    <property type="evidence" value="ECO:0007669"/>
    <property type="project" value="UniProtKB-KW"/>
</dbReference>
<accession>A0A9J6FK98</accession>
<evidence type="ECO:0000256" key="8">
    <source>
        <dbReference type="ARBA" id="ARBA00023235"/>
    </source>
</evidence>
<keyword evidence="8" id="KW-0413">Isomerase</keyword>
<evidence type="ECO:0000313" key="9">
    <source>
        <dbReference type="EMBL" id="KAH9362817.1"/>
    </source>
</evidence>
<dbReference type="GO" id="GO:0000819">
    <property type="term" value="P:sister chromatid segregation"/>
    <property type="evidence" value="ECO:0007669"/>
    <property type="project" value="TreeGrafter"/>
</dbReference>
<reference evidence="9 10" key="1">
    <citation type="journal article" date="2020" name="Cell">
        <title>Large-Scale Comparative Analyses of Tick Genomes Elucidate Their Genetic Diversity and Vector Capacities.</title>
        <authorList>
            <consortium name="Tick Genome and Microbiome Consortium (TIGMIC)"/>
            <person name="Jia N."/>
            <person name="Wang J."/>
            <person name="Shi W."/>
            <person name="Du L."/>
            <person name="Sun Y."/>
            <person name="Zhan W."/>
            <person name="Jiang J.F."/>
            <person name="Wang Q."/>
            <person name="Zhang B."/>
            <person name="Ji P."/>
            <person name="Bell-Sakyi L."/>
            <person name="Cui X.M."/>
            <person name="Yuan T.T."/>
            <person name="Jiang B.G."/>
            <person name="Yang W.F."/>
            <person name="Lam T.T."/>
            <person name="Chang Q.C."/>
            <person name="Ding S.J."/>
            <person name="Wang X.J."/>
            <person name="Zhu J.G."/>
            <person name="Ruan X.D."/>
            <person name="Zhao L."/>
            <person name="Wei J.T."/>
            <person name="Ye R.Z."/>
            <person name="Que T.C."/>
            <person name="Du C.H."/>
            <person name="Zhou Y.H."/>
            <person name="Cheng J.X."/>
            <person name="Dai P.F."/>
            <person name="Guo W.B."/>
            <person name="Han X.H."/>
            <person name="Huang E.J."/>
            <person name="Li L.F."/>
            <person name="Wei W."/>
            <person name="Gao Y.C."/>
            <person name="Liu J.Z."/>
            <person name="Shao H.Z."/>
            <person name="Wang X."/>
            <person name="Wang C.C."/>
            <person name="Yang T.C."/>
            <person name="Huo Q.B."/>
            <person name="Li W."/>
            <person name="Chen H.Y."/>
            <person name="Chen S.E."/>
            <person name="Zhou L.G."/>
            <person name="Ni X.B."/>
            <person name="Tian J.H."/>
            <person name="Sheng Y."/>
            <person name="Liu T."/>
            <person name="Pan Y.S."/>
            <person name="Xia L.Y."/>
            <person name="Li J."/>
            <person name="Zhao F."/>
            <person name="Cao W.C."/>
        </authorList>
    </citation>
    <scope>NUCLEOTIDE SEQUENCE [LARGE SCALE GENOMIC DNA]</scope>
    <source>
        <strain evidence="9">HaeL-2018</strain>
    </source>
</reference>
<dbReference type="GO" id="GO:0005634">
    <property type="term" value="C:nucleus"/>
    <property type="evidence" value="ECO:0007669"/>
    <property type="project" value="TreeGrafter"/>
</dbReference>
<dbReference type="InterPro" id="IPR013760">
    <property type="entry name" value="Topo_IIA-like_dom_sf"/>
</dbReference>
<evidence type="ECO:0000256" key="1">
    <source>
        <dbReference type="ARBA" id="ARBA00000185"/>
    </source>
</evidence>
<comment type="catalytic activity">
    <reaction evidence="1">
        <text>ATP-dependent breakage, passage and rejoining of double-stranded DNA.</text>
        <dbReference type="EC" id="5.6.2.2"/>
    </reaction>
</comment>
<dbReference type="Proteomes" id="UP000821853">
    <property type="component" value="Chromosome 1"/>
</dbReference>
<keyword evidence="5" id="KW-0067">ATP-binding</keyword>
<keyword evidence="7" id="KW-0238">DNA-binding</keyword>
<sequence>MLVKKCRVKKHSNFKGMENIGCANDASTKHSAYCAPLLMDRHSAKSMAVFCLVAVGSETLRAFPLNSKILDVYKTPYMHTLDNGEINHAFKMTWLQYNKH</sequence>
<dbReference type="PANTHER" id="PTHR10169:SF38">
    <property type="entry name" value="DNA TOPOISOMERASE 2"/>
    <property type="match status" value="1"/>
</dbReference>
<keyword evidence="10" id="KW-1185">Reference proteome</keyword>
<evidence type="ECO:0000256" key="2">
    <source>
        <dbReference type="ARBA" id="ARBA00001946"/>
    </source>
</evidence>
<keyword evidence="6" id="KW-0799">Topoisomerase</keyword>
<evidence type="ECO:0000256" key="3">
    <source>
        <dbReference type="ARBA" id="ARBA00012895"/>
    </source>
</evidence>
<dbReference type="EMBL" id="JABSTR010000001">
    <property type="protein sequence ID" value="KAH9362817.1"/>
    <property type="molecule type" value="Genomic_DNA"/>
</dbReference>
<dbReference type="PANTHER" id="PTHR10169">
    <property type="entry name" value="DNA TOPOISOMERASE/GYRASE"/>
    <property type="match status" value="1"/>
</dbReference>
<dbReference type="VEuPathDB" id="VectorBase:HLOH_046880"/>
<keyword evidence="4" id="KW-0547">Nucleotide-binding</keyword>
<dbReference type="EC" id="5.6.2.2" evidence="3"/>
<evidence type="ECO:0000313" key="10">
    <source>
        <dbReference type="Proteomes" id="UP000821853"/>
    </source>
</evidence>
<evidence type="ECO:0000256" key="5">
    <source>
        <dbReference type="ARBA" id="ARBA00022840"/>
    </source>
</evidence>
<evidence type="ECO:0000256" key="6">
    <source>
        <dbReference type="ARBA" id="ARBA00023029"/>
    </source>
</evidence>
<dbReference type="SUPFAM" id="SSF56719">
    <property type="entry name" value="Type II DNA topoisomerase"/>
    <property type="match status" value="1"/>
</dbReference>
<comment type="caution">
    <text evidence="9">The sequence shown here is derived from an EMBL/GenBank/DDBJ whole genome shotgun (WGS) entry which is preliminary data.</text>
</comment>
<name>A0A9J6FK98_HAELO</name>
<dbReference type="GO" id="GO:0003677">
    <property type="term" value="F:DNA binding"/>
    <property type="evidence" value="ECO:0007669"/>
    <property type="project" value="UniProtKB-KW"/>
</dbReference>
<dbReference type="InterPro" id="IPR050634">
    <property type="entry name" value="DNA_Topoisomerase_II"/>
</dbReference>
<organism evidence="9 10">
    <name type="scientific">Haemaphysalis longicornis</name>
    <name type="common">Bush tick</name>
    <dbReference type="NCBI Taxonomy" id="44386"/>
    <lineage>
        <taxon>Eukaryota</taxon>
        <taxon>Metazoa</taxon>
        <taxon>Ecdysozoa</taxon>
        <taxon>Arthropoda</taxon>
        <taxon>Chelicerata</taxon>
        <taxon>Arachnida</taxon>
        <taxon>Acari</taxon>
        <taxon>Parasitiformes</taxon>
        <taxon>Ixodida</taxon>
        <taxon>Ixodoidea</taxon>
        <taxon>Ixodidae</taxon>
        <taxon>Haemaphysalinae</taxon>
        <taxon>Haemaphysalis</taxon>
    </lineage>
</organism>
<dbReference type="GO" id="GO:0006265">
    <property type="term" value="P:DNA topological change"/>
    <property type="evidence" value="ECO:0007669"/>
    <property type="project" value="InterPro"/>
</dbReference>
<dbReference type="GO" id="GO:0003918">
    <property type="term" value="F:DNA topoisomerase type II (double strand cut, ATP-hydrolyzing) activity"/>
    <property type="evidence" value="ECO:0007669"/>
    <property type="project" value="UniProtKB-EC"/>
</dbReference>
<gene>
    <name evidence="9" type="ORF">HPB48_015220</name>
</gene>
<dbReference type="AlphaFoldDB" id="A0A9J6FK98"/>
<evidence type="ECO:0000256" key="7">
    <source>
        <dbReference type="ARBA" id="ARBA00023125"/>
    </source>
</evidence>